<evidence type="ECO:0000313" key="3">
    <source>
        <dbReference type="EMBL" id="GAA5159758.1"/>
    </source>
</evidence>
<evidence type="ECO:0000313" key="4">
    <source>
        <dbReference type="Proteomes" id="UP001428817"/>
    </source>
</evidence>
<evidence type="ECO:0000256" key="1">
    <source>
        <dbReference type="ARBA" id="ARBA00010617"/>
    </source>
</evidence>
<keyword evidence="2" id="KW-0503">Monooxygenase</keyword>
<dbReference type="InterPro" id="IPR036396">
    <property type="entry name" value="Cyt_P450_sf"/>
</dbReference>
<dbReference type="PRINTS" id="PR00385">
    <property type="entry name" value="P450"/>
</dbReference>
<dbReference type="PANTHER" id="PTHR46696">
    <property type="entry name" value="P450, PUTATIVE (EUROFUNG)-RELATED"/>
    <property type="match status" value="1"/>
</dbReference>
<evidence type="ECO:0000256" key="2">
    <source>
        <dbReference type="RuleBase" id="RU000461"/>
    </source>
</evidence>
<name>A0ABP9QCU7_9PSEU</name>
<keyword evidence="4" id="KW-1185">Reference proteome</keyword>
<dbReference type="Proteomes" id="UP001428817">
    <property type="component" value="Unassembled WGS sequence"/>
</dbReference>
<reference evidence="4" key="1">
    <citation type="journal article" date="2019" name="Int. J. Syst. Evol. Microbiol.">
        <title>The Global Catalogue of Microorganisms (GCM) 10K type strain sequencing project: providing services to taxonomists for standard genome sequencing and annotation.</title>
        <authorList>
            <consortium name="The Broad Institute Genomics Platform"/>
            <consortium name="The Broad Institute Genome Sequencing Center for Infectious Disease"/>
            <person name="Wu L."/>
            <person name="Ma J."/>
        </authorList>
    </citation>
    <scope>NUCLEOTIDE SEQUENCE [LARGE SCALE GENOMIC DNA]</scope>
    <source>
        <strain evidence="4">JCM 18303</strain>
    </source>
</reference>
<dbReference type="InterPro" id="IPR017972">
    <property type="entry name" value="Cyt_P450_CS"/>
</dbReference>
<protein>
    <submittedName>
        <fullName evidence="3">Cytochrome P450</fullName>
    </submittedName>
</protein>
<keyword evidence="2" id="KW-0479">Metal-binding</keyword>
<keyword evidence="2" id="KW-0560">Oxidoreductase</keyword>
<dbReference type="InterPro" id="IPR002397">
    <property type="entry name" value="Cyt_P450_B"/>
</dbReference>
<keyword evidence="2" id="KW-0349">Heme</keyword>
<dbReference type="Pfam" id="PF00067">
    <property type="entry name" value="p450"/>
    <property type="match status" value="1"/>
</dbReference>
<gene>
    <name evidence="3" type="ORF">GCM10023321_41360</name>
</gene>
<dbReference type="Gene3D" id="1.10.630.10">
    <property type="entry name" value="Cytochrome P450"/>
    <property type="match status" value="1"/>
</dbReference>
<organism evidence="3 4">
    <name type="scientific">Pseudonocardia eucalypti</name>
    <dbReference type="NCBI Taxonomy" id="648755"/>
    <lineage>
        <taxon>Bacteria</taxon>
        <taxon>Bacillati</taxon>
        <taxon>Actinomycetota</taxon>
        <taxon>Actinomycetes</taxon>
        <taxon>Pseudonocardiales</taxon>
        <taxon>Pseudonocardiaceae</taxon>
        <taxon>Pseudonocardia</taxon>
    </lineage>
</organism>
<proteinExistence type="inferred from homology"/>
<dbReference type="SUPFAM" id="SSF48264">
    <property type="entry name" value="Cytochrome P450"/>
    <property type="match status" value="1"/>
</dbReference>
<dbReference type="PRINTS" id="PR00359">
    <property type="entry name" value="BP450"/>
</dbReference>
<comment type="similarity">
    <text evidence="1 2">Belongs to the cytochrome P450 family.</text>
</comment>
<dbReference type="InterPro" id="IPR001128">
    <property type="entry name" value="Cyt_P450"/>
</dbReference>
<dbReference type="PROSITE" id="PS00086">
    <property type="entry name" value="CYTOCHROME_P450"/>
    <property type="match status" value="1"/>
</dbReference>
<dbReference type="EMBL" id="BAABJP010000019">
    <property type="protein sequence ID" value="GAA5159758.1"/>
    <property type="molecule type" value="Genomic_DNA"/>
</dbReference>
<dbReference type="PANTHER" id="PTHR46696:SF3">
    <property type="entry name" value="PULCHERRIMINIC ACID SYNTHASE"/>
    <property type="match status" value="1"/>
</dbReference>
<accession>A0ABP9QCU7</accession>
<dbReference type="RefSeq" id="WP_185063316.1">
    <property type="nucleotide sequence ID" value="NZ_BAABJP010000019.1"/>
</dbReference>
<sequence>MATSPDFDVCEGAPSSVARAIEALPSMAAPDTYADPYGPLGRIRERDPVHFCPEMGFHMVTRYRDAVTVLRDPGTFSSNTFAMFRSGLSINPPRPAVSDVLRDGVTPVAALVWADGAVHARHAQLVRAAFSPRRIRLLRLVIQDLAQACIAAMPHEGEIELVADYAVPISVGVIGNILGVPRQDQEFFHTWTDSFLARLGSLLPQEQDLRAAQHTVQMQHYLLDRIAERRRDRGDDLLSDLVHGHADGEPPLTREELVTILMQLISAGSDTTRGLISSHILELLHRPELLEQVRGGDEQLLAATIEETLRTQPPAGYQLRLTTRETQLGGKTLAAGTPVALMWGAINRDPEKFESPDIYLPGRDRATHHLAFGQGIHVCIGSTLARTESRIAVRALLDAFPHISLATDQLRYLPTLMVRNLAALPLRVGRA</sequence>
<keyword evidence="2" id="KW-0408">Iron</keyword>
<comment type="caution">
    <text evidence="3">The sequence shown here is derived from an EMBL/GenBank/DDBJ whole genome shotgun (WGS) entry which is preliminary data.</text>
</comment>